<dbReference type="EMBL" id="LFIW01000186">
    <property type="protein sequence ID" value="KZL87808.1"/>
    <property type="molecule type" value="Genomic_DNA"/>
</dbReference>
<sequence length="506" mass="55622">MEFVAAGLAWALNQTVSSQTILSRLGLISLVAQSTISWPEFSAKLSPQLSPGASVILQHEPAFTNHTSRWRDWHSPDVGAVVRVFTENDVQATIQVANAHGLPFLARSGGHGATESLSLAKNVVVIDLRGWNAVDIAEDGVSATIGGGASVKKVVNSLWEAGKQTVTGICECVGISAPVLGGGHGWLQGQYGLASDQIVSARLVLANGEAVTASPDENPGLFWALRGAGHNFGIVTEWQYRVYDIKNSKWFYEIFIFLGDQLEEVFELTNKMMKTQPPEATYWIYFVNIPEIDSEHPIIWYAVIYDGPVDKAMNFTGPLHDIQHVSIEKGLAPMPDLASLTFMGSESIGCAKGFTGLRFPIGLKSHDLPAVRRVFDDIAGISNRVPELSGSFFLLEGYSTQGVKAIDEKASAFPHRDDNILVTPYIMYRPNASIDAIAQEHGKRLRNHLLMASGDPKRLRAYVNYAHGDEPLEAMYGWDDWRLGLLKSIKAKWDPENRMRFYNPLG</sequence>
<organism evidence="7 8">
    <name type="scientific">Colletotrichum incanum</name>
    <name type="common">Soybean anthracnose fungus</name>
    <dbReference type="NCBI Taxonomy" id="1573173"/>
    <lineage>
        <taxon>Eukaryota</taxon>
        <taxon>Fungi</taxon>
        <taxon>Dikarya</taxon>
        <taxon>Ascomycota</taxon>
        <taxon>Pezizomycotina</taxon>
        <taxon>Sordariomycetes</taxon>
        <taxon>Hypocreomycetidae</taxon>
        <taxon>Glomerellales</taxon>
        <taxon>Glomerellaceae</taxon>
        <taxon>Colletotrichum</taxon>
        <taxon>Colletotrichum spaethianum species complex</taxon>
    </lineage>
</organism>
<dbReference type="PANTHER" id="PTHR42973">
    <property type="entry name" value="BINDING OXIDOREDUCTASE, PUTATIVE (AFU_ORTHOLOGUE AFUA_1G17690)-RELATED"/>
    <property type="match status" value="1"/>
</dbReference>
<dbReference type="InterPro" id="IPR016169">
    <property type="entry name" value="FAD-bd_PCMH_sub2"/>
</dbReference>
<evidence type="ECO:0000259" key="6">
    <source>
        <dbReference type="PROSITE" id="PS51387"/>
    </source>
</evidence>
<reference evidence="7 8" key="1">
    <citation type="submission" date="2015-06" db="EMBL/GenBank/DDBJ databases">
        <title>Survival trade-offs in plant roots during colonization by closely related pathogenic and mutualistic fungi.</title>
        <authorList>
            <person name="Hacquard S."/>
            <person name="Kracher B."/>
            <person name="Hiruma K."/>
            <person name="Weinman A."/>
            <person name="Muench P."/>
            <person name="Garrido Oter R."/>
            <person name="Ver Loren van Themaat E."/>
            <person name="Dallerey J.-F."/>
            <person name="Damm U."/>
            <person name="Henrissat B."/>
            <person name="Lespinet O."/>
            <person name="Thon M."/>
            <person name="Kemen E."/>
            <person name="McHardy A.C."/>
            <person name="Schulze-Lefert P."/>
            <person name="O'Connell R.J."/>
        </authorList>
    </citation>
    <scope>NUCLEOTIDE SEQUENCE [LARGE SCALE GENOMIC DNA]</scope>
    <source>
        <strain evidence="7 8">MAFF 238704</strain>
    </source>
</reference>
<dbReference type="STRING" id="1573173.A0A161WMX6"/>
<comment type="cofactor">
    <cofactor evidence="1">
        <name>FAD</name>
        <dbReference type="ChEBI" id="CHEBI:57692"/>
    </cofactor>
</comment>
<keyword evidence="3" id="KW-0285">Flavoprotein</keyword>
<accession>A0A161WMX6</accession>
<dbReference type="SUPFAM" id="SSF56176">
    <property type="entry name" value="FAD-binding/transporter-associated domain-like"/>
    <property type="match status" value="1"/>
</dbReference>
<dbReference type="Proteomes" id="UP000076584">
    <property type="component" value="Unassembled WGS sequence"/>
</dbReference>
<dbReference type="Gene3D" id="3.40.462.20">
    <property type="match status" value="1"/>
</dbReference>
<dbReference type="Pfam" id="PF08031">
    <property type="entry name" value="BBE"/>
    <property type="match status" value="1"/>
</dbReference>
<keyword evidence="8" id="KW-1185">Reference proteome</keyword>
<dbReference type="InterPro" id="IPR012951">
    <property type="entry name" value="BBE"/>
</dbReference>
<evidence type="ECO:0000256" key="3">
    <source>
        <dbReference type="ARBA" id="ARBA00022630"/>
    </source>
</evidence>
<keyword evidence="5" id="KW-0560">Oxidoreductase</keyword>
<evidence type="ECO:0000256" key="4">
    <source>
        <dbReference type="ARBA" id="ARBA00022827"/>
    </source>
</evidence>
<dbReference type="GO" id="GO:0071949">
    <property type="term" value="F:FAD binding"/>
    <property type="evidence" value="ECO:0007669"/>
    <property type="project" value="InterPro"/>
</dbReference>
<keyword evidence="4" id="KW-0274">FAD</keyword>
<dbReference type="Gene3D" id="3.30.465.10">
    <property type="match status" value="1"/>
</dbReference>
<dbReference type="Gene3D" id="3.30.43.10">
    <property type="entry name" value="Uridine Diphospho-n-acetylenolpyruvylglucosamine Reductase, domain 2"/>
    <property type="match status" value="1"/>
</dbReference>
<evidence type="ECO:0000313" key="7">
    <source>
        <dbReference type="EMBL" id="KZL87808.1"/>
    </source>
</evidence>
<proteinExistence type="inferred from homology"/>
<dbReference type="PROSITE" id="PS51387">
    <property type="entry name" value="FAD_PCMH"/>
    <property type="match status" value="1"/>
</dbReference>
<protein>
    <submittedName>
        <fullName evidence="7">Fad-dependent oxygenase</fullName>
    </submittedName>
</protein>
<feature type="domain" description="FAD-binding PCMH-type" evidence="6">
    <location>
        <begin position="74"/>
        <end position="245"/>
    </location>
</feature>
<dbReference type="InterPro" id="IPR016166">
    <property type="entry name" value="FAD-bd_PCMH"/>
</dbReference>
<dbReference type="InterPro" id="IPR036318">
    <property type="entry name" value="FAD-bd_PCMH-like_sf"/>
</dbReference>
<dbReference type="InterPro" id="IPR050416">
    <property type="entry name" value="FAD-linked_Oxidoreductase"/>
</dbReference>
<evidence type="ECO:0000256" key="2">
    <source>
        <dbReference type="ARBA" id="ARBA00005466"/>
    </source>
</evidence>
<dbReference type="InterPro" id="IPR006094">
    <property type="entry name" value="Oxid_FAD_bind_N"/>
</dbReference>
<dbReference type="PANTHER" id="PTHR42973:SF9">
    <property type="entry name" value="FAD-BINDING PCMH-TYPE DOMAIN-CONTAINING PROTEIN-RELATED"/>
    <property type="match status" value="1"/>
</dbReference>
<evidence type="ECO:0000313" key="8">
    <source>
        <dbReference type="Proteomes" id="UP000076584"/>
    </source>
</evidence>
<dbReference type="GO" id="GO:0016491">
    <property type="term" value="F:oxidoreductase activity"/>
    <property type="evidence" value="ECO:0007669"/>
    <property type="project" value="UniProtKB-KW"/>
</dbReference>
<dbReference type="AlphaFoldDB" id="A0A161WMX6"/>
<dbReference type="Pfam" id="PF01565">
    <property type="entry name" value="FAD_binding_4"/>
    <property type="match status" value="1"/>
</dbReference>
<comment type="caution">
    <text evidence="7">The sequence shown here is derived from an EMBL/GenBank/DDBJ whole genome shotgun (WGS) entry which is preliminary data.</text>
</comment>
<gene>
    <name evidence="7" type="ORF">CI238_12899</name>
</gene>
<name>A0A161WMX6_COLIC</name>
<dbReference type="InterPro" id="IPR016167">
    <property type="entry name" value="FAD-bd_PCMH_sub1"/>
</dbReference>
<evidence type="ECO:0000256" key="5">
    <source>
        <dbReference type="ARBA" id="ARBA00023002"/>
    </source>
</evidence>
<comment type="similarity">
    <text evidence="2">Belongs to the oxygen-dependent FAD-linked oxidoreductase family.</text>
</comment>
<evidence type="ECO:0000256" key="1">
    <source>
        <dbReference type="ARBA" id="ARBA00001974"/>
    </source>
</evidence>